<accession>A0A1I8AGS0</accession>
<proteinExistence type="predicted"/>
<keyword evidence="2" id="KW-1185">Reference proteome</keyword>
<dbReference type="Proteomes" id="UP000095287">
    <property type="component" value="Unplaced"/>
</dbReference>
<reference evidence="3" key="1">
    <citation type="submission" date="2016-11" db="UniProtKB">
        <authorList>
            <consortium name="WormBaseParasite"/>
        </authorList>
    </citation>
    <scope>IDENTIFICATION</scope>
</reference>
<keyword evidence="1" id="KW-0472">Membrane</keyword>
<dbReference type="AlphaFoldDB" id="A0A1I8AGS0"/>
<keyword evidence="1" id="KW-0812">Transmembrane</keyword>
<evidence type="ECO:0000256" key="1">
    <source>
        <dbReference type="SAM" id="Phobius"/>
    </source>
</evidence>
<evidence type="ECO:0000313" key="3">
    <source>
        <dbReference type="WBParaSite" id="L893_g5444.t2"/>
    </source>
</evidence>
<evidence type="ECO:0000313" key="2">
    <source>
        <dbReference type="Proteomes" id="UP000095287"/>
    </source>
</evidence>
<feature type="transmembrane region" description="Helical" evidence="1">
    <location>
        <begin position="215"/>
        <end position="232"/>
    </location>
</feature>
<organism evidence="2 3">
    <name type="scientific">Steinernema glaseri</name>
    <dbReference type="NCBI Taxonomy" id="37863"/>
    <lineage>
        <taxon>Eukaryota</taxon>
        <taxon>Metazoa</taxon>
        <taxon>Ecdysozoa</taxon>
        <taxon>Nematoda</taxon>
        <taxon>Chromadorea</taxon>
        <taxon>Rhabditida</taxon>
        <taxon>Tylenchina</taxon>
        <taxon>Panagrolaimomorpha</taxon>
        <taxon>Strongyloidoidea</taxon>
        <taxon>Steinernematidae</taxon>
        <taxon>Steinernema</taxon>
    </lineage>
</organism>
<feature type="transmembrane region" description="Helical" evidence="1">
    <location>
        <begin position="7"/>
        <end position="31"/>
    </location>
</feature>
<dbReference type="WBParaSite" id="L893_g5444.t2">
    <property type="protein sequence ID" value="L893_g5444.t2"/>
    <property type="gene ID" value="L893_g5444"/>
</dbReference>
<keyword evidence="1" id="KW-1133">Transmembrane helix</keyword>
<feature type="transmembrane region" description="Helical" evidence="1">
    <location>
        <begin position="133"/>
        <end position="152"/>
    </location>
</feature>
<protein>
    <submittedName>
        <fullName evidence="3">Nucleoporin NDC1</fullName>
    </submittedName>
</protein>
<feature type="transmembrane region" description="Helical" evidence="1">
    <location>
        <begin position="173"/>
        <end position="195"/>
    </location>
</feature>
<sequence length="328" mass="37789">MAFSHRLVSILVLLYNFLCAPLLFLAPTLLFTHSKYLILTSCSNSTGPTTRSLEAFDGGSSCYNQRKALYLFAIFNIVRILSFKYEKVFYKMNEYCNCAVRQYRPGLYLNSALAVPFLARQVCNAFFDSYGAHFFFVFTVASCSFVLMLPYVRDMCFLVISVVKGVVHNYYSTKLLLVLSVLAATLYVFLVLVNLGYIMCDMSPDWFLMGYPVQFPYLNFPIALFLIHHFILNAHKQLPHVIYEVTEEDVFAYVLRAKCLNWADCHFATQIHLLLVRPSSCTFQQRREIGQRVKLVNSVNEMEPWLADKFRSVLLKSKPSYTVSFNNC</sequence>
<name>A0A1I8AGS0_9BILA</name>